<feature type="domain" description="HTH tetR-type" evidence="6">
    <location>
        <begin position="12"/>
        <end position="72"/>
    </location>
</feature>
<evidence type="ECO:0000256" key="4">
    <source>
        <dbReference type="ARBA" id="ARBA00023163"/>
    </source>
</evidence>
<dbReference type="PROSITE" id="PS50977">
    <property type="entry name" value="HTH_TETR_2"/>
    <property type="match status" value="1"/>
</dbReference>
<dbReference type="Proteomes" id="UP000198859">
    <property type="component" value="Chromosome I"/>
</dbReference>
<dbReference type="InterPro" id="IPR009057">
    <property type="entry name" value="Homeodomain-like_sf"/>
</dbReference>
<dbReference type="GO" id="GO:0000976">
    <property type="term" value="F:transcription cis-regulatory region binding"/>
    <property type="evidence" value="ECO:0007669"/>
    <property type="project" value="TreeGrafter"/>
</dbReference>
<accession>A0A1H1VI49</accession>
<evidence type="ECO:0000256" key="3">
    <source>
        <dbReference type="ARBA" id="ARBA00023125"/>
    </source>
</evidence>
<evidence type="ECO:0000256" key="1">
    <source>
        <dbReference type="ARBA" id="ARBA00022491"/>
    </source>
</evidence>
<evidence type="ECO:0000313" key="8">
    <source>
        <dbReference type="Proteomes" id="UP000198859"/>
    </source>
</evidence>
<dbReference type="GO" id="GO:0003700">
    <property type="term" value="F:DNA-binding transcription factor activity"/>
    <property type="evidence" value="ECO:0007669"/>
    <property type="project" value="TreeGrafter"/>
</dbReference>
<dbReference type="SUPFAM" id="SSF48498">
    <property type="entry name" value="Tetracyclin repressor-like, C-terminal domain"/>
    <property type="match status" value="1"/>
</dbReference>
<reference evidence="8" key="1">
    <citation type="submission" date="2016-10" db="EMBL/GenBank/DDBJ databases">
        <authorList>
            <person name="Varghese N."/>
            <person name="Submissions S."/>
        </authorList>
    </citation>
    <scope>NUCLEOTIDE SEQUENCE [LARGE SCALE GENOMIC DNA]</scope>
    <source>
        <strain evidence="8">DSM 22127</strain>
    </source>
</reference>
<dbReference type="Gene3D" id="1.10.357.10">
    <property type="entry name" value="Tetracycline Repressor, domain 2"/>
    <property type="match status" value="1"/>
</dbReference>
<dbReference type="PANTHER" id="PTHR30055:SF234">
    <property type="entry name" value="HTH-TYPE TRANSCRIPTIONAL REGULATOR BETI"/>
    <property type="match status" value="1"/>
</dbReference>
<dbReference type="Pfam" id="PF13977">
    <property type="entry name" value="TetR_C_6"/>
    <property type="match status" value="1"/>
</dbReference>
<dbReference type="EMBL" id="LT629757">
    <property type="protein sequence ID" value="SDS84423.1"/>
    <property type="molecule type" value="Genomic_DNA"/>
</dbReference>
<keyword evidence="1" id="KW-0678">Repressor</keyword>
<dbReference type="InterPro" id="IPR050109">
    <property type="entry name" value="HTH-type_TetR-like_transc_reg"/>
</dbReference>
<evidence type="ECO:0000256" key="5">
    <source>
        <dbReference type="PROSITE-ProRule" id="PRU00335"/>
    </source>
</evidence>
<organism evidence="7 8">
    <name type="scientific">Nocardioides scoriae</name>
    <dbReference type="NCBI Taxonomy" id="642780"/>
    <lineage>
        <taxon>Bacteria</taxon>
        <taxon>Bacillati</taxon>
        <taxon>Actinomycetota</taxon>
        <taxon>Actinomycetes</taxon>
        <taxon>Propionibacteriales</taxon>
        <taxon>Nocardioidaceae</taxon>
        <taxon>Nocardioides</taxon>
    </lineage>
</organism>
<dbReference type="AlphaFoldDB" id="A0A1H1VI49"/>
<dbReference type="Pfam" id="PF00440">
    <property type="entry name" value="TetR_N"/>
    <property type="match status" value="1"/>
</dbReference>
<feature type="DNA-binding region" description="H-T-H motif" evidence="5">
    <location>
        <begin position="35"/>
        <end position="54"/>
    </location>
</feature>
<proteinExistence type="predicted"/>
<keyword evidence="4" id="KW-0804">Transcription</keyword>
<keyword evidence="2" id="KW-0805">Transcription regulation</keyword>
<evidence type="ECO:0000313" key="7">
    <source>
        <dbReference type="EMBL" id="SDS84423.1"/>
    </source>
</evidence>
<dbReference type="InterPro" id="IPR001647">
    <property type="entry name" value="HTH_TetR"/>
</dbReference>
<dbReference type="InterPro" id="IPR036271">
    <property type="entry name" value="Tet_transcr_reg_TetR-rel_C_sf"/>
</dbReference>
<dbReference type="RefSeq" id="WP_197680999.1">
    <property type="nucleotide sequence ID" value="NZ_LT629757.1"/>
</dbReference>
<evidence type="ECO:0000256" key="2">
    <source>
        <dbReference type="ARBA" id="ARBA00023015"/>
    </source>
</evidence>
<protein>
    <submittedName>
        <fullName evidence="7">DNA-binding transcriptional regulator, AcrR family</fullName>
    </submittedName>
</protein>
<evidence type="ECO:0000259" key="6">
    <source>
        <dbReference type="PROSITE" id="PS50977"/>
    </source>
</evidence>
<keyword evidence="3 5" id="KW-0238">DNA-binding</keyword>
<dbReference type="SUPFAM" id="SSF46689">
    <property type="entry name" value="Homeodomain-like"/>
    <property type="match status" value="1"/>
</dbReference>
<dbReference type="InterPro" id="IPR039538">
    <property type="entry name" value="BetI_C"/>
</dbReference>
<sequence length="198" mass="21967">MNAVVRRYPKGVAKRAVILEAALDVLEREGEMGASLRTIAREADISLAGLLHYFPSRDGLFTELQHELDQRAIDTYFAGFTSEDPGSLLGAVMQAIVERPALGMLHLMLATAALRPGHPVATYFEERYARIHQVFADHVRALQSAGHVDTDRDPEYIATAIIAAADGIRFQWLSNRSIDMPGHVLRTWDMLLGRSSQN</sequence>
<gene>
    <name evidence="7" type="ORF">SAMN04488570_2840</name>
</gene>
<name>A0A1H1VI49_9ACTN</name>
<keyword evidence="8" id="KW-1185">Reference proteome</keyword>
<dbReference type="PANTHER" id="PTHR30055">
    <property type="entry name" value="HTH-TYPE TRANSCRIPTIONAL REGULATOR RUTR"/>
    <property type="match status" value="1"/>
</dbReference>